<dbReference type="NCBIfam" id="TIGR00004">
    <property type="entry name" value="Rid family detoxifying hydrolase"/>
    <property type="match status" value="1"/>
</dbReference>
<dbReference type="EMBL" id="VLLE01000003">
    <property type="protein sequence ID" value="TWI83488.1"/>
    <property type="molecule type" value="Genomic_DNA"/>
</dbReference>
<dbReference type="Pfam" id="PF01042">
    <property type="entry name" value="Ribonuc_L-PSP"/>
    <property type="match status" value="1"/>
</dbReference>
<dbReference type="AlphaFoldDB" id="A0A562SQN7"/>
<dbReference type="GO" id="GO:0019239">
    <property type="term" value="F:deaminase activity"/>
    <property type="evidence" value="ECO:0007669"/>
    <property type="project" value="TreeGrafter"/>
</dbReference>
<name>A0A562SQN7_9BACT</name>
<dbReference type="Proteomes" id="UP000316167">
    <property type="component" value="Unassembled WGS sequence"/>
</dbReference>
<dbReference type="SUPFAM" id="SSF55298">
    <property type="entry name" value="YjgF-like"/>
    <property type="match status" value="1"/>
</dbReference>
<evidence type="ECO:0000256" key="1">
    <source>
        <dbReference type="ARBA" id="ARBA00010552"/>
    </source>
</evidence>
<organism evidence="2 3">
    <name type="scientific">Lacibacter cauensis</name>
    <dbReference type="NCBI Taxonomy" id="510947"/>
    <lineage>
        <taxon>Bacteria</taxon>
        <taxon>Pseudomonadati</taxon>
        <taxon>Bacteroidota</taxon>
        <taxon>Chitinophagia</taxon>
        <taxon>Chitinophagales</taxon>
        <taxon>Chitinophagaceae</taxon>
        <taxon>Lacibacter</taxon>
    </lineage>
</organism>
<comment type="similarity">
    <text evidence="1">Belongs to the RutC family.</text>
</comment>
<dbReference type="Gene3D" id="3.30.1330.40">
    <property type="entry name" value="RutC-like"/>
    <property type="match status" value="1"/>
</dbReference>
<reference evidence="2 3" key="1">
    <citation type="journal article" date="2015" name="Stand. Genomic Sci.">
        <title>Genomic Encyclopedia of Bacterial and Archaeal Type Strains, Phase III: the genomes of soil and plant-associated and newly described type strains.</title>
        <authorList>
            <person name="Whitman W.B."/>
            <person name="Woyke T."/>
            <person name="Klenk H.P."/>
            <person name="Zhou Y."/>
            <person name="Lilburn T.G."/>
            <person name="Beck B.J."/>
            <person name="De Vos P."/>
            <person name="Vandamme P."/>
            <person name="Eisen J.A."/>
            <person name="Garrity G."/>
            <person name="Hugenholtz P."/>
            <person name="Kyrpides N.C."/>
        </authorList>
    </citation>
    <scope>NUCLEOTIDE SEQUENCE [LARGE SCALE GENOMIC DNA]</scope>
    <source>
        <strain evidence="2 3">CGMCC 1.7271</strain>
    </source>
</reference>
<dbReference type="RefSeq" id="WP_317129339.1">
    <property type="nucleotide sequence ID" value="NZ_VLLE01000003.1"/>
</dbReference>
<evidence type="ECO:0000313" key="2">
    <source>
        <dbReference type="EMBL" id="TWI83488.1"/>
    </source>
</evidence>
<dbReference type="PANTHER" id="PTHR11803:SF58">
    <property type="entry name" value="PROTEIN HMF1-RELATED"/>
    <property type="match status" value="1"/>
</dbReference>
<protein>
    <submittedName>
        <fullName evidence="2">2-iminobutanoate/2-iminopropanoate deaminase</fullName>
    </submittedName>
</protein>
<dbReference type="InterPro" id="IPR035959">
    <property type="entry name" value="RutC-like_sf"/>
</dbReference>
<comment type="caution">
    <text evidence="2">The sequence shown here is derived from an EMBL/GenBank/DDBJ whole genome shotgun (WGS) entry which is preliminary data.</text>
</comment>
<dbReference type="InterPro" id="IPR006056">
    <property type="entry name" value="RidA"/>
</dbReference>
<keyword evidence="3" id="KW-1185">Reference proteome</keyword>
<dbReference type="PANTHER" id="PTHR11803">
    <property type="entry name" value="2-IMINOBUTANOATE/2-IMINOPROPANOATE DEAMINASE RIDA"/>
    <property type="match status" value="1"/>
</dbReference>
<dbReference type="CDD" id="cd00448">
    <property type="entry name" value="YjgF_YER057c_UK114_family"/>
    <property type="match status" value="1"/>
</dbReference>
<proteinExistence type="inferred from homology"/>
<evidence type="ECO:0000313" key="3">
    <source>
        <dbReference type="Proteomes" id="UP000316167"/>
    </source>
</evidence>
<accession>A0A562SQN7</accession>
<gene>
    <name evidence="2" type="ORF">IQ13_1600</name>
</gene>
<dbReference type="InterPro" id="IPR006175">
    <property type="entry name" value="YjgF/YER057c/UK114"/>
</dbReference>
<dbReference type="GO" id="GO:0005829">
    <property type="term" value="C:cytosol"/>
    <property type="evidence" value="ECO:0007669"/>
    <property type="project" value="TreeGrafter"/>
</dbReference>
<sequence>MLFFLPKEYVCGMMEKKIIQTETAPAPIGPYNQAVAAGGFLFISGQVCIKPGTSELNNADIQAETHQVMHNLKAILQEAGITFNNVVKTTIFLTDMNLFAEVNEIYGKYFEGAFPARETVAVKGLPKNVNVEISMIAAL</sequence>
<dbReference type="FunFam" id="3.30.1330.40:FF:000001">
    <property type="entry name" value="L-PSP family endoribonuclease"/>
    <property type="match status" value="1"/>
</dbReference>